<evidence type="ECO:0000313" key="2">
    <source>
        <dbReference type="Proteomes" id="UP000182764"/>
    </source>
</evidence>
<dbReference type="EMBL" id="FOBM01000018">
    <property type="protein sequence ID" value="SEM36326.1"/>
    <property type="molecule type" value="Genomic_DNA"/>
</dbReference>
<organism evidence="1 2">
    <name type="scientific">Streptococcus gallolyticus</name>
    <dbReference type="NCBI Taxonomy" id="315405"/>
    <lineage>
        <taxon>Bacteria</taxon>
        <taxon>Bacillati</taxon>
        <taxon>Bacillota</taxon>
        <taxon>Bacilli</taxon>
        <taxon>Lactobacillales</taxon>
        <taxon>Streptococcaceae</taxon>
        <taxon>Streptococcus</taxon>
    </lineage>
</organism>
<name>A0A1H7XR58_9STRE</name>
<reference evidence="1 2" key="1">
    <citation type="submission" date="2016-10" db="EMBL/GenBank/DDBJ databases">
        <authorList>
            <person name="de Groot N.N."/>
        </authorList>
    </citation>
    <scope>NUCLEOTIDE SEQUENCE [LARGE SCALE GENOMIC DNA]</scope>
    <source>
        <strain evidence="1 2">VTM1R29</strain>
    </source>
</reference>
<proteinExistence type="predicted"/>
<dbReference type="RefSeq" id="WP_074596884.1">
    <property type="nucleotide sequence ID" value="NZ_FNUH01000013.1"/>
</dbReference>
<dbReference type="Proteomes" id="UP000182764">
    <property type="component" value="Unassembled WGS sequence"/>
</dbReference>
<dbReference type="AlphaFoldDB" id="A0A1H7XR58"/>
<evidence type="ECO:0000313" key="1">
    <source>
        <dbReference type="EMBL" id="SEM36326.1"/>
    </source>
</evidence>
<sequence length="66" mass="7643">MIELEEFLDILNYDDNIIDVIIHEGDNRYNLDTDDLEEELSTRLITDINISVDDVGVVVSIFVEEE</sequence>
<accession>A0A1H7XR58</accession>
<gene>
    <name evidence="1" type="ORF">SAMN04487839_11817</name>
</gene>
<protein>
    <submittedName>
        <fullName evidence="1">Uncharacterized protein</fullName>
    </submittedName>
</protein>